<accession>A0ABS8CED2</accession>
<keyword evidence="8" id="KW-0626">Porin</keyword>
<dbReference type="CDD" id="cd00342">
    <property type="entry name" value="gram_neg_porins"/>
    <property type="match status" value="1"/>
</dbReference>
<reference evidence="13 14" key="1">
    <citation type="submission" date="2020-07" db="EMBL/GenBank/DDBJ databases">
        <title>Pusillimonas sp. nov., isolated from poultry manure in Taiwan.</title>
        <authorList>
            <person name="Lin S.-Y."/>
            <person name="Tang Y.-S."/>
            <person name="Young C.-C."/>
        </authorList>
    </citation>
    <scope>NUCLEOTIDE SEQUENCE [LARGE SCALE GENOMIC DNA]</scope>
    <source>
        <strain evidence="13 14">CC-YST705</strain>
    </source>
</reference>
<evidence type="ECO:0000313" key="13">
    <source>
        <dbReference type="EMBL" id="MCB5364400.1"/>
    </source>
</evidence>
<evidence type="ECO:0000256" key="6">
    <source>
        <dbReference type="ARBA" id="ARBA00022729"/>
    </source>
</evidence>
<keyword evidence="6 11" id="KW-0732">Signal</keyword>
<keyword evidence="14" id="KW-1185">Reference proteome</keyword>
<evidence type="ECO:0000256" key="1">
    <source>
        <dbReference type="ARBA" id="ARBA00004571"/>
    </source>
</evidence>
<dbReference type="InterPro" id="IPR050298">
    <property type="entry name" value="Gram-neg_bact_OMP"/>
</dbReference>
<keyword evidence="9" id="KW-0472">Membrane</keyword>
<keyword evidence="5" id="KW-0812">Transmembrane</keyword>
<comment type="subcellular location">
    <subcellularLocation>
        <location evidence="1">Cell outer membrane</location>
        <topology evidence="1">Multi-pass membrane protein</topology>
    </subcellularLocation>
</comment>
<keyword evidence="4" id="KW-1134">Transmembrane beta strand</keyword>
<evidence type="ECO:0000256" key="9">
    <source>
        <dbReference type="ARBA" id="ARBA00023136"/>
    </source>
</evidence>
<keyword evidence="3" id="KW-0813">Transport</keyword>
<evidence type="ECO:0000256" key="4">
    <source>
        <dbReference type="ARBA" id="ARBA00022452"/>
    </source>
</evidence>
<dbReference type="EMBL" id="JACDXW010000005">
    <property type="protein sequence ID" value="MCB5364400.1"/>
    <property type="molecule type" value="Genomic_DNA"/>
</dbReference>
<evidence type="ECO:0000256" key="2">
    <source>
        <dbReference type="ARBA" id="ARBA00011233"/>
    </source>
</evidence>
<dbReference type="InterPro" id="IPR033900">
    <property type="entry name" value="Gram_neg_porin_domain"/>
</dbReference>
<comment type="caution">
    <text evidence="13">The sequence shown here is derived from an EMBL/GenBank/DDBJ whole genome shotgun (WGS) entry which is preliminary data.</text>
</comment>
<keyword evidence="7" id="KW-0406">Ion transport</keyword>
<dbReference type="Proteomes" id="UP000776983">
    <property type="component" value="Unassembled WGS sequence"/>
</dbReference>
<evidence type="ECO:0000256" key="8">
    <source>
        <dbReference type="ARBA" id="ARBA00023114"/>
    </source>
</evidence>
<feature type="chain" id="PRO_5045483030" evidence="11">
    <location>
        <begin position="25"/>
        <end position="338"/>
    </location>
</feature>
<dbReference type="PANTHER" id="PTHR34501:SF9">
    <property type="entry name" value="MAJOR OUTER MEMBRANE PROTEIN P.IA"/>
    <property type="match status" value="1"/>
</dbReference>
<feature type="domain" description="Porin" evidence="12">
    <location>
        <begin position="13"/>
        <end position="308"/>
    </location>
</feature>
<evidence type="ECO:0000256" key="10">
    <source>
        <dbReference type="ARBA" id="ARBA00023237"/>
    </source>
</evidence>
<evidence type="ECO:0000256" key="3">
    <source>
        <dbReference type="ARBA" id="ARBA00022448"/>
    </source>
</evidence>
<evidence type="ECO:0000256" key="7">
    <source>
        <dbReference type="ARBA" id="ARBA00023065"/>
    </source>
</evidence>
<feature type="signal peptide" evidence="11">
    <location>
        <begin position="1"/>
        <end position="24"/>
    </location>
</feature>
<dbReference type="Pfam" id="PF13609">
    <property type="entry name" value="Porin_4"/>
    <property type="match status" value="1"/>
</dbReference>
<gene>
    <name evidence="13" type="ORF">H0484_11635</name>
</gene>
<organism evidence="13 14">
    <name type="scientific">Mesopusillimonas faecipullorum</name>
    <dbReference type="NCBI Taxonomy" id="2755040"/>
    <lineage>
        <taxon>Bacteria</taxon>
        <taxon>Pseudomonadati</taxon>
        <taxon>Pseudomonadota</taxon>
        <taxon>Betaproteobacteria</taxon>
        <taxon>Burkholderiales</taxon>
        <taxon>Alcaligenaceae</taxon>
        <taxon>Mesopusillimonas</taxon>
    </lineage>
</organism>
<protein>
    <submittedName>
        <fullName evidence="13">Porin</fullName>
    </submittedName>
</protein>
<evidence type="ECO:0000313" key="14">
    <source>
        <dbReference type="Proteomes" id="UP000776983"/>
    </source>
</evidence>
<sequence>MNLRTSTTLALGAMTLVAAGTASAQVSIYGIIDTSLRYQNNTNASTASDVSMQPGAYGASRVGFRGREDLGNGLYSEFQLENGFNPNTGAQVDSTRLFNRHSWVGLGSKDLGRISFGRQYALTHEVLAMNMCDVLGVGGYDETAWFVGQQYTLRYDNSIKYRHTIEGVQVGAMYVLSGEQHIDDSYGLMAMIPVGPVDIGLSHHSDEALNGKRTTNLLALKYRFDNGTTLHGYTMYSHDKRGVDRKDRLYALGFIHPLNQRFILSGTYYRNLTQTPDSGGRSTFVTRLQYALSKRSELYLEADYSRVSGVTLSAFNQPGKVGSNNSRTTFSVGYKHMF</sequence>
<dbReference type="PANTHER" id="PTHR34501">
    <property type="entry name" value="PROTEIN YDDL-RELATED"/>
    <property type="match status" value="1"/>
</dbReference>
<proteinExistence type="predicted"/>
<evidence type="ECO:0000256" key="11">
    <source>
        <dbReference type="SAM" id="SignalP"/>
    </source>
</evidence>
<dbReference type="SUPFAM" id="SSF56935">
    <property type="entry name" value="Porins"/>
    <property type="match status" value="1"/>
</dbReference>
<evidence type="ECO:0000256" key="5">
    <source>
        <dbReference type="ARBA" id="ARBA00022692"/>
    </source>
</evidence>
<dbReference type="RefSeq" id="WP_226954811.1">
    <property type="nucleotide sequence ID" value="NZ_JACDXW010000005.1"/>
</dbReference>
<evidence type="ECO:0000259" key="12">
    <source>
        <dbReference type="Pfam" id="PF13609"/>
    </source>
</evidence>
<name>A0ABS8CED2_9BURK</name>
<keyword evidence="10" id="KW-0998">Cell outer membrane</keyword>
<dbReference type="InterPro" id="IPR023614">
    <property type="entry name" value="Porin_dom_sf"/>
</dbReference>
<comment type="subunit">
    <text evidence="2">Homotrimer.</text>
</comment>
<dbReference type="Gene3D" id="2.40.160.10">
    <property type="entry name" value="Porin"/>
    <property type="match status" value="1"/>
</dbReference>